<dbReference type="EMBL" id="CP069104">
    <property type="protein sequence ID" value="QSS54584.1"/>
    <property type="molecule type" value="Genomic_DNA"/>
</dbReference>
<protein>
    <submittedName>
        <fullName evidence="1">Uncharacterized protein</fullName>
    </submittedName>
</protein>
<sequence>MPKGIHMLIDRMLGAELPGASLTFVYRCPVIGVVHVLVASTLAIECTGACLTFVHFGQVSMFMDCTYMHVYVARYGGIRKEVSGSREGWFLVEAERSMRPPMAHMSHMDAGKTFSLVETKRGQLLACPS</sequence>
<name>A0A8A1LQ80_AJEC8</name>
<dbReference type="AlphaFoldDB" id="A0A8A1LQ80"/>
<organism evidence="1 2">
    <name type="scientific">Ajellomyces capsulatus (strain H88)</name>
    <name type="common">Darling's disease fungus</name>
    <name type="synonym">Histoplasma capsulatum</name>
    <dbReference type="NCBI Taxonomy" id="544711"/>
    <lineage>
        <taxon>Eukaryota</taxon>
        <taxon>Fungi</taxon>
        <taxon>Dikarya</taxon>
        <taxon>Ascomycota</taxon>
        <taxon>Pezizomycotina</taxon>
        <taxon>Eurotiomycetes</taxon>
        <taxon>Eurotiomycetidae</taxon>
        <taxon>Onygenales</taxon>
        <taxon>Ajellomycetaceae</taxon>
        <taxon>Histoplasma</taxon>
    </lineage>
</organism>
<gene>
    <name evidence="1" type="ORF">I7I53_02174</name>
</gene>
<accession>A0A8A1LQ80</accession>
<reference evidence="1" key="1">
    <citation type="submission" date="2021-01" db="EMBL/GenBank/DDBJ databases">
        <title>Chromosome-level genome assembly of a human fungal pathogen reveals clustering of transcriptionally co-regulated genes.</title>
        <authorList>
            <person name="Voorhies M."/>
            <person name="Cohen S."/>
            <person name="Shea T.P."/>
            <person name="Petrus S."/>
            <person name="Munoz J.F."/>
            <person name="Poplawski S."/>
            <person name="Goldman W.E."/>
            <person name="Michael T."/>
            <person name="Cuomo C.A."/>
            <person name="Sil A."/>
            <person name="Beyhan S."/>
        </authorList>
    </citation>
    <scope>NUCLEOTIDE SEQUENCE</scope>
    <source>
        <strain evidence="1">H88</strain>
    </source>
</reference>
<evidence type="ECO:0000313" key="2">
    <source>
        <dbReference type="Proteomes" id="UP000663419"/>
    </source>
</evidence>
<dbReference type="VEuPathDB" id="FungiDB:I7I53_02174"/>
<proteinExistence type="predicted"/>
<evidence type="ECO:0000313" key="1">
    <source>
        <dbReference type="EMBL" id="QSS54584.1"/>
    </source>
</evidence>
<dbReference type="Proteomes" id="UP000663419">
    <property type="component" value="Chromosome 3"/>
</dbReference>